<accession>A0ACC0V4R4</accession>
<evidence type="ECO:0000313" key="1">
    <source>
        <dbReference type="EMBL" id="KAI9901380.1"/>
    </source>
</evidence>
<dbReference type="Proteomes" id="UP001163324">
    <property type="component" value="Chromosome 3"/>
</dbReference>
<comment type="caution">
    <text evidence="1">The sequence shown here is derived from an EMBL/GenBank/DDBJ whole genome shotgun (WGS) entry which is preliminary data.</text>
</comment>
<protein>
    <submittedName>
        <fullName evidence="1">Uncharacterized protein</fullName>
    </submittedName>
</protein>
<keyword evidence="2" id="KW-1185">Reference proteome</keyword>
<proteinExistence type="predicted"/>
<dbReference type="EMBL" id="CM047942">
    <property type="protein sequence ID" value="KAI9901380.1"/>
    <property type="molecule type" value="Genomic_DNA"/>
</dbReference>
<name>A0ACC0V4R4_9HYPO</name>
<evidence type="ECO:0000313" key="2">
    <source>
        <dbReference type="Proteomes" id="UP001163324"/>
    </source>
</evidence>
<reference evidence="1" key="1">
    <citation type="submission" date="2022-10" db="EMBL/GenBank/DDBJ databases">
        <title>Complete Genome of Trichothecium roseum strain YXFP-22015, a Plant Pathogen Isolated from Citrus.</title>
        <authorList>
            <person name="Wang Y."/>
            <person name="Zhu L."/>
        </authorList>
    </citation>
    <scope>NUCLEOTIDE SEQUENCE</scope>
    <source>
        <strain evidence="1">YXFP-22015</strain>
    </source>
</reference>
<gene>
    <name evidence="1" type="ORF">N3K66_003197</name>
</gene>
<sequence length="332" mass="35697">MTVIPKETLRPPYDPEILAIEDTQLRPVPSTTQELISLRIEEEQTDTSIADDPGLDIQQRNVPGPHGDIRTLIVRAKRSSADQRDSPAPPLPCILFLHGGGRVMGNPYVGLSSVVQAAREDTAVIVCPAYALAPEHGGDAAAEDCYATLLWLQQHDADLDVDRDRLVLAGASAGGGLAAATAMIARDRGGPRVLAQLLACPMLDDRCTTLSSRQFNNGPRGYYTRWGQFAWRCVLGDAAGTEAVVSCYAAPGRAEDLSGLPPAYIDVGSAEPFRDEAVAFARGLWEAGVQANLHVWGGGSHGFDMFLPSTWLGRQAVEVREAWLRKILTTCG</sequence>
<organism evidence="1 2">
    <name type="scientific">Trichothecium roseum</name>
    <dbReference type="NCBI Taxonomy" id="47278"/>
    <lineage>
        <taxon>Eukaryota</taxon>
        <taxon>Fungi</taxon>
        <taxon>Dikarya</taxon>
        <taxon>Ascomycota</taxon>
        <taxon>Pezizomycotina</taxon>
        <taxon>Sordariomycetes</taxon>
        <taxon>Hypocreomycetidae</taxon>
        <taxon>Hypocreales</taxon>
        <taxon>Hypocreales incertae sedis</taxon>
        <taxon>Trichothecium</taxon>
    </lineage>
</organism>